<reference evidence="2 3" key="1">
    <citation type="submission" date="2019-08" db="EMBL/GenBank/DDBJ databases">
        <title>Whole genome of Aphis craccivora.</title>
        <authorList>
            <person name="Voronova N.V."/>
            <person name="Shulinski R.S."/>
            <person name="Bandarenka Y.V."/>
            <person name="Zhorov D.G."/>
            <person name="Warner D."/>
        </authorList>
    </citation>
    <scope>NUCLEOTIDE SEQUENCE [LARGE SCALE GENOMIC DNA]</scope>
    <source>
        <strain evidence="2">180601</strain>
        <tissue evidence="2">Whole Body</tissue>
    </source>
</reference>
<keyword evidence="3" id="KW-1185">Reference proteome</keyword>
<dbReference type="GO" id="GO:0008234">
    <property type="term" value="F:cysteine-type peptidase activity"/>
    <property type="evidence" value="ECO:0007669"/>
    <property type="project" value="InterPro"/>
</dbReference>
<evidence type="ECO:0000259" key="1">
    <source>
        <dbReference type="Pfam" id="PF00112"/>
    </source>
</evidence>
<name>A0A6G0YT53_APHCR</name>
<evidence type="ECO:0000313" key="3">
    <source>
        <dbReference type="Proteomes" id="UP000478052"/>
    </source>
</evidence>
<proteinExistence type="predicted"/>
<feature type="non-terminal residue" evidence="2">
    <location>
        <position position="70"/>
    </location>
</feature>
<dbReference type="EMBL" id="VUJU01002504">
    <property type="protein sequence ID" value="KAF0761059.1"/>
    <property type="molecule type" value="Genomic_DNA"/>
</dbReference>
<protein>
    <submittedName>
        <fullName evidence="2">Cathepsin B-like</fullName>
    </submittedName>
</protein>
<comment type="caution">
    <text evidence="2">The sequence shown here is derived from an EMBL/GenBank/DDBJ whole genome shotgun (WGS) entry which is preliminary data.</text>
</comment>
<organism evidence="2 3">
    <name type="scientific">Aphis craccivora</name>
    <name type="common">Cowpea aphid</name>
    <dbReference type="NCBI Taxonomy" id="307492"/>
    <lineage>
        <taxon>Eukaryota</taxon>
        <taxon>Metazoa</taxon>
        <taxon>Ecdysozoa</taxon>
        <taxon>Arthropoda</taxon>
        <taxon>Hexapoda</taxon>
        <taxon>Insecta</taxon>
        <taxon>Pterygota</taxon>
        <taxon>Neoptera</taxon>
        <taxon>Paraneoptera</taxon>
        <taxon>Hemiptera</taxon>
        <taxon>Sternorrhyncha</taxon>
        <taxon>Aphidomorpha</taxon>
        <taxon>Aphidoidea</taxon>
        <taxon>Aphididae</taxon>
        <taxon>Aphidini</taxon>
        <taxon>Aphis</taxon>
        <taxon>Aphis</taxon>
    </lineage>
</organism>
<gene>
    <name evidence="2" type="ORF">FWK35_00036181</name>
</gene>
<dbReference type="GO" id="GO:0006508">
    <property type="term" value="P:proteolysis"/>
    <property type="evidence" value="ECO:0007669"/>
    <property type="project" value="InterPro"/>
</dbReference>
<dbReference type="Gene3D" id="3.90.70.10">
    <property type="entry name" value="Cysteine proteinases"/>
    <property type="match status" value="1"/>
</dbReference>
<feature type="domain" description="Peptidase C1A papain C-terminal" evidence="1">
    <location>
        <begin position="11"/>
        <end position="64"/>
    </location>
</feature>
<dbReference type="InterPro" id="IPR000668">
    <property type="entry name" value="Peptidase_C1A_C"/>
</dbReference>
<dbReference type="Proteomes" id="UP000478052">
    <property type="component" value="Unassembled WGS sequence"/>
</dbReference>
<feature type="non-terminal residue" evidence="2">
    <location>
        <position position="1"/>
    </location>
</feature>
<dbReference type="SUPFAM" id="SSF54001">
    <property type="entry name" value="Cysteine proteinases"/>
    <property type="match status" value="1"/>
</dbReference>
<dbReference type="InterPro" id="IPR038765">
    <property type="entry name" value="Papain-like_cys_pep_sf"/>
</dbReference>
<evidence type="ECO:0000313" key="2">
    <source>
        <dbReference type="EMBL" id="KAF0761059.1"/>
    </source>
</evidence>
<sequence>VYSVSPYATYLGGHSVKCIGWGIEKNVPYWFMMSSWNSTWGDGGYFKIRRGTNESEVDNSTSAGIPKYYT</sequence>
<accession>A0A6G0YT53</accession>
<dbReference type="Pfam" id="PF00112">
    <property type="entry name" value="Peptidase_C1"/>
    <property type="match status" value="1"/>
</dbReference>
<dbReference type="AlphaFoldDB" id="A0A6G0YT53"/>
<dbReference type="OrthoDB" id="640249at2759"/>